<dbReference type="InterPro" id="IPR036390">
    <property type="entry name" value="WH_DNA-bd_sf"/>
</dbReference>
<evidence type="ECO:0000256" key="3">
    <source>
        <dbReference type="ARBA" id="ARBA00023163"/>
    </source>
</evidence>
<sequence>MYITPHERSIGAILGLTYRRMSQLLMNRLKDYDITPEQWSVLHQIYREEGLNQKEIAHRSAKDQPTTARLMDVLDRKGWARRAPSAQDRRAYLLYLTDAGRKLIEETLPIEKQISSEFLKGIDERNFEHFMTILRQIQANITELEQQGEKQ</sequence>
<dbReference type="PANTHER" id="PTHR42756">
    <property type="entry name" value="TRANSCRIPTIONAL REGULATOR, MARR"/>
    <property type="match status" value="1"/>
</dbReference>
<dbReference type="Proteomes" id="UP001580407">
    <property type="component" value="Unassembled WGS sequence"/>
</dbReference>
<dbReference type="SMART" id="SM00347">
    <property type="entry name" value="HTH_MARR"/>
    <property type="match status" value="1"/>
</dbReference>
<keyword evidence="1" id="KW-0805">Transcription regulation</keyword>
<dbReference type="EMBL" id="JBHILM010000044">
    <property type="protein sequence ID" value="MFB5684607.1"/>
    <property type="molecule type" value="Genomic_DNA"/>
</dbReference>
<keyword evidence="3" id="KW-0804">Transcription</keyword>
<keyword evidence="6" id="KW-1185">Reference proteome</keyword>
<protein>
    <submittedName>
        <fullName evidence="5">MarR family winged helix-turn-helix transcriptional regulator</fullName>
    </submittedName>
</protein>
<dbReference type="RefSeq" id="WP_375528278.1">
    <property type="nucleotide sequence ID" value="NZ_JBHILM010000044.1"/>
</dbReference>
<evidence type="ECO:0000256" key="1">
    <source>
        <dbReference type="ARBA" id="ARBA00023015"/>
    </source>
</evidence>
<gene>
    <name evidence="5" type="ORF">ACE3NQ_27240</name>
</gene>
<feature type="domain" description="HTH marR-type" evidence="4">
    <location>
        <begin position="7"/>
        <end position="139"/>
    </location>
</feature>
<evidence type="ECO:0000313" key="6">
    <source>
        <dbReference type="Proteomes" id="UP001580407"/>
    </source>
</evidence>
<evidence type="ECO:0000313" key="5">
    <source>
        <dbReference type="EMBL" id="MFB5684607.1"/>
    </source>
</evidence>
<dbReference type="PRINTS" id="PR00598">
    <property type="entry name" value="HTHMARR"/>
</dbReference>
<evidence type="ECO:0000256" key="2">
    <source>
        <dbReference type="ARBA" id="ARBA00023125"/>
    </source>
</evidence>
<organism evidence="5 6">
    <name type="scientific">Paenibacillus terreus</name>
    <dbReference type="NCBI Taxonomy" id="1387834"/>
    <lineage>
        <taxon>Bacteria</taxon>
        <taxon>Bacillati</taxon>
        <taxon>Bacillota</taxon>
        <taxon>Bacilli</taxon>
        <taxon>Bacillales</taxon>
        <taxon>Paenibacillaceae</taxon>
        <taxon>Paenibacillus</taxon>
    </lineage>
</organism>
<dbReference type="PROSITE" id="PS50995">
    <property type="entry name" value="HTH_MARR_2"/>
    <property type="match status" value="1"/>
</dbReference>
<evidence type="ECO:0000259" key="4">
    <source>
        <dbReference type="PROSITE" id="PS50995"/>
    </source>
</evidence>
<accession>A0ABV5BFW5</accession>
<proteinExistence type="predicted"/>
<keyword evidence="2" id="KW-0238">DNA-binding</keyword>
<comment type="caution">
    <text evidence="5">The sequence shown here is derived from an EMBL/GenBank/DDBJ whole genome shotgun (WGS) entry which is preliminary data.</text>
</comment>
<dbReference type="InterPro" id="IPR036388">
    <property type="entry name" value="WH-like_DNA-bd_sf"/>
</dbReference>
<reference evidence="5 6" key="1">
    <citation type="submission" date="2024-09" db="EMBL/GenBank/DDBJ databases">
        <authorList>
            <person name="Ruan L."/>
        </authorList>
    </citation>
    <scope>NUCLEOTIDE SEQUENCE [LARGE SCALE GENOMIC DNA]</scope>
    <source>
        <strain evidence="5 6">D33</strain>
    </source>
</reference>
<name>A0ABV5BFW5_9BACL</name>
<dbReference type="SUPFAM" id="SSF46785">
    <property type="entry name" value="Winged helix' DNA-binding domain"/>
    <property type="match status" value="1"/>
</dbReference>
<dbReference type="Gene3D" id="1.10.10.10">
    <property type="entry name" value="Winged helix-like DNA-binding domain superfamily/Winged helix DNA-binding domain"/>
    <property type="match status" value="1"/>
</dbReference>
<dbReference type="Pfam" id="PF12802">
    <property type="entry name" value="MarR_2"/>
    <property type="match status" value="1"/>
</dbReference>
<dbReference type="PANTHER" id="PTHR42756:SF1">
    <property type="entry name" value="TRANSCRIPTIONAL REPRESSOR OF EMRAB OPERON"/>
    <property type="match status" value="1"/>
</dbReference>
<dbReference type="InterPro" id="IPR000835">
    <property type="entry name" value="HTH_MarR-typ"/>
</dbReference>